<sequence>LGFWYPELNEGYLADTPPNIPPNIFFSEGLCIASALGNVAERGRNFKVAIYTDNEASFQVFSSFHSIPSYNPILIYAADVMMKNNLQVRVVWTAGKKNRVADVLSRHDRDRAVSYAPNLEISPFTPP</sequence>
<keyword evidence="2" id="KW-1185">Reference proteome</keyword>
<evidence type="ECO:0000313" key="1">
    <source>
        <dbReference type="EMBL" id="EKM74400.1"/>
    </source>
</evidence>
<dbReference type="HOGENOM" id="CLU_125038_0_0_1"/>
<protein>
    <recommendedName>
        <fullName evidence="3">RNase H type-1 domain-containing protein</fullName>
    </recommendedName>
</protein>
<accession>K5XIW9</accession>
<proteinExistence type="predicted"/>
<evidence type="ECO:0008006" key="3">
    <source>
        <dbReference type="Google" id="ProtNLM"/>
    </source>
</evidence>
<organism evidence="1 2">
    <name type="scientific">Agaricus bisporus var. burnettii (strain JB137-S8 / ATCC MYA-4627 / FGSC 10392)</name>
    <name type="common">White button mushroom</name>
    <dbReference type="NCBI Taxonomy" id="597362"/>
    <lineage>
        <taxon>Eukaryota</taxon>
        <taxon>Fungi</taxon>
        <taxon>Dikarya</taxon>
        <taxon>Basidiomycota</taxon>
        <taxon>Agaricomycotina</taxon>
        <taxon>Agaricomycetes</taxon>
        <taxon>Agaricomycetidae</taxon>
        <taxon>Agaricales</taxon>
        <taxon>Agaricineae</taxon>
        <taxon>Agaricaceae</taxon>
        <taxon>Agaricus</taxon>
    </lineage>
</organism>
<dbReference type="STRING" id="597362.K5XIW9"/>
<gene>
    <name evidence="1" type="ORF">AGABI1DRAFT_16231</name>
</gene>
<dbReference type="GeneID" id="18828689"/>
<dbReference type="EMBL" id="JH971474">
    <property type="protein sequence ID" value="EKM74400.1"/>
    <property type="molecule type" value="Genomic_DNA"/>
</dbReference>
<name>K5XIW9_AGABU</name>
<dbReference type="AlphaFoldDB" id="K5XIW9"/>
<feature type="non-terminal residue" evidence="1">
    <location>
        <position position="127"/>
    </location>
</feature>
<dbReference type="Proteomes" id="UP000008493">
    <property type="component" value="Unassembled WGS sequence"/>
</dbReference>
<dbReference type="RefSeq" id="XP_007334960.1">
    <property type="nucleotide sequence ID" value="XM_007334898.1"/>
</dbReference>
<reference evidence="2" key="1">
    <citation type="journal article" date="2012" name="Proc. Natl. Acad. Sci. U.S.A.">
        <title>Genome sequence of the button mushroom Agaricus bisporus reveals mechanisms governing adaptation to a humic-rich ecological niche.</title>
        <authorList>
            <person name="Morin E."/>
            <person name="Kohler A."/>
            <person name="Baker A.R."/>
            <person name="Foulongne-Oriol M."/>
            <person name="Lombard V."/>
            <person name="Nagy L.G."/>
            <person name="Ohm R.A."/>
            <person name="Patyshakuliyeva A."/>
            <person name="Brun A."/>
            <person name="Aerts A.L."/>
            <person name="Bailey A.M."/>
            <person name="Billette C."/>
            <person name="Coutinho P.M."/>
            <person name="Deakin G."/>
            <person name="Doddapaneni H."/>
            <person name="Floudas D."/>
            <person name="Grimwood J."/>
            <person name="Hilden K."/>
            <person name="Kuees U."/>
            <person name="LaButti K.M."/>
            <person name="Lapidus A."/>
            <person name="Lindquist E.A."/>
            <person name="Lucas S.M."/>
            <person name="Murat C."/>
            <person name="Riley R.W."/>
            <person name="Salamov A.A."/>
            <person name="Schmutz J."/>
            <person name="Subramanian V."/>
            <person name="Woesten H.A.B."/>
            <person name="Xu J."/>
            <person name="Eastwood D.C."/>
            <person name="Foster G.D."/>
            <person name="Sonnenberg A.S."/>
            <person name="Cullen D."/>
            <person name="de Vries R.P."/>
            <person name="Lundell T."/>
            <person name="Hibbett D.S."/>
            <person name="Henrissat B."/>
            <person name="Burton K.S."/>
            <person name="Kerrigan R.W."/>
            <person name="Challen M.P."/>
            <person name="Grigoriev I.V."/>
            <person name="Martin F."/>
        </authorList>
    </citation>
    <scope>NUCLEOTIDE SEQUENCE [LARGE SCALE GENOMIC DNA]</scope>
    <source>
        <strain evidence="2">JB137-S8 / ATCC MYA-4627 / FGSC 10392</strain>
    </source>
</reference>
<dbReference type="OMA" id="WYPELNE"/>
<evidence type="ECO:0000313" key="2">
    <source>
        <dbReference type="Proteomes" id="UP000008493"/>
    </source>
</evidence>
<feature type="non-terminal residue" evidence="1">
    <location>
        <position position="1"/>
    </location>
</feature>
<dbReference type="KEGG" id="abp:AGABI1DRAFT16231"/>
<dbReference type="OrthoDB" id="3249498at2759"/>
<dbReference type="InParanoid" id="K5XIW9"/>